<dbReference type="EMBL" id="CADCVO010000224">
    <property type="protein sequence ID" value="CAA9485621.1"/>
    <property type="molecule type" value="Genomic_DNA"/>
</dbReference>
<feature type="domain" description="GFO/IDH/MocA-like oxidoreductase" evidence="2">
    <location>
        <begin position="127"/>
        <end position="246"/>
    </location>
</feature>
<evidence type="ECO:0000259" key="1">
    <source>
        <dbReference type="Pfam" id="PF01408"/>
    </source>
</evidence>
<keyword evidence="3" id="KW-0560">Oxidoreductase</keyword>
<dbReference type="InterPro" id="IPR000683">
    <property type="entry name" value="Gfo/Idh/MocA-like_OxRdtase_N"/>
</dbReference>
<dbReference type="InterPro" id="IPR055170">
    <property type="entry name" value="GFO_IDH_MocA-like_dom"/>
</dbReference>
<dbReference type="Gene3D" id="3.30.360.10">
    <property type="entry name" value="Dihydrodipicolinate Reductase, domain 2"/>
    <property type="match status" value="1"/>
</dbReference>
<dbReference type="Gene3D" id="3.40.50.720">
    <property type="entry name" value="NAD(P)-binding Rossmann-like Domain"/>
    <property type="match status" value="1"/>
</dbReference>
<evidence type="ECO:0000259" key="2">
    <source>
        <dbReference type="Pfam" id="PF22725"/>
    </source>
</evidence>
<dbReference type="AlphaFoldDB" id="A0A6J4S579"/>
<dbReference type="GO" id="GO:0000166">
    <property type="term" value="F:nucleotide binding"/>
    <property type="evidence" value="ECO:0007669"/>
    <property type="project" value="InterPro"/>
</dbReference>
<evidence type="ECO:0000313" key="3">
    <source>
        <dbReference type="EMBL" id="CAA9485621.1"/>
    </source>
</evidence>
<dbReference type="PANTHER" id="PTHR43377:SF1">
    <property type="entry name" value="BILIVERDIN REDUCTASE A"/>
    <property type="match status" value="1"/>
</dbReference>
<reference evidence="3" key="1">
    <citation type="submission" date="2020-02" db="EMBL/GenBank/DDBJ databases">
        <authorList>
            <person name="Meier V. D."/>
        </authorList>
    </citation>
    <scope>NUCLEOTIDE SEQUENCE</scope>
    <source>
        <strain evidence="3">AVDCRST_MAG13</strain>
    </source>
</reference>
<dbReference type="GO" id="GO:0050112">
    <property type="term" value="F:inositol 2-dehydrogenase (NAD+) activity"/>
    <property type="evidence" value="ECO:0007669"/>
    <property type="project" value="UniProtKB-EC"/>
</dbReference>
<name>A0A6J4S579_9ACTN</name>
<dbReference type="Pfam" id="PF01408">
    <property type="entry name" value="GFO_IDH_MocA"/>
    <property type="match status" value="1"/>
</dbReference>
<dbReference type="SUPFAM" id="SSF55347">
    <property type="entry name" value="Glyceraldehyde-3-phosphate dehydrogenase-like, C-terminal domain"/>
    <property type="match status" value="1"/>
</dbReference>
<protein>
    <submittedName>
        <fullName evidence="3">Myo-inositol 2-dehydrogenase</fullName>
        <ecNumber evidence="3">1.1.1.18</ecNumber>
    </submittedName>
</protein>
<dbReference type="SUPFAM" id="SSF51735">
    <property type="entry name" value="NAD(P)-binding Rossmann-fold domains"/>
    <property type="match status" value="1"/>
</dbReference>
<dbReference type="InterPro" id="IPR036291">
    <property type="entry name" value="NAD(P)-bd_dom_sf"/>
</dbReference>
<sequence length="324" mass="34203">MSGPLRWGLAGCGWIARDHVAPAMARVQAVLDPDRARRAAIPGRPAVSTDDLDAFLAAGLDAVYVATPNDQHRPLVEACAAAGLPVLCEKPMATSLADAEAMVAACREHGVLYATAHNQRFHPAHEALAVLVARGELGTVSQARIHYACTAPAWWDAADWHWDPARAGGGAVFDLAPHGLDLIGVLLGAELLETTSLLQRADPVEEGGVVVGRWTGDVLGIVQVSYACPETLPRRTLELVGTAGMARALDTMGQDPGGTLEVIDAADGRARPVPFDAGGDPFARELAAFERAVRGEQPWPWPVERDLAVMAALEDAVRPRGVPA</sequence>
<organism evidence="3">
    <name type="scientific">uncultured Solirubrobacteraceae bacterium</name>
    <dbReference type="NCBI Taxonomy" id="1162706"/>
    <lineage>
        <taxon>Bacteria</taxon>
        <taxon>Bacillati</taxon>
        <taxon>Actinomycetota</taxon>
        <taxon>Thermoleophilia</taxon>
        <taxon>Solirubrobacterales</taxon>
        <taxon>Solirubrobacteraceae</taxon>
        <taxon>environmental samples</taxon>
    </lineage>
</organism>
<dbReference type="PANTHER" id="PTHR43377">
    <property type="entry name" value="BILIVERDIN REDUCTASE A"/>
    <property type="match status" value="1"/>
</dbReference>
<accession>A0A6J4S579</accession>
<dbReference type="Pfam" id="PF22725">
    <property type="entry name" value="GFO_IDH_MocA_C3"/>
    <property type="match status" value="1"/>
</dbReference>
<gene>
    <name evidence="3" type="ORF">AVDCRST_MAG13-1428</name>
</gene>
<feature type="domain" description="Gfo/Idh/MocA-like oxidoreductase N-terminal" evidence="1">
    <location>
        <begin position="5"/>
        <end position="116"/>
    </location>
</feature>
<proteinExistence type="predicted"/>
<dbReference type="InterPro" id="IPR051450">
    <property type="entry name" value="Gfo/Idh/MocA_Oxidoreductases"/>
</dbReference>
<dbReference type="EC" id="1.1.1.18" evidence="3"/>